<gene>
    <name evidence="3" type="ORF">O0S08_49160</name>
</gene>
<protein>
    <submittedName>
        <fullName evidence="3">Uncharacterized protein</fullName>
    </submittedName>
</protein>
<evidence type="ECO:0000313" key="3">
    <source>
        <dbReference type="EMBL" id="WAS94155.1"/>
    </source>
</evidence>
<proteinExistence type="predicted"/>
<evidence type="ECO:0000256" key="2">
    <source>
        <dbReference type="SAM" id="Phobius"/>
    </source>
</evidence>
<keyword evidence="2" id="KW-1133">Transmembrane helix</keyword>
<dbReference type="EMBL" id="CP114040">
    <property type="protein sequence ID" value="WAS94155.1"/>
    <property type="molecule type" value="Genomic_DNA"/>
</dbReference>
<keyword evidence="2" id="KW-0812">Transmembrane</keyword>
<feature type="region of interest" description="Disordered" evidence="1">
    <location>
        <begin position="1"/>
        <end position="40"/>
    </location>
</feature>
<sequence length="177" mass="19468">MTRDDLETPSSDVPSEWRPVEAPPTSVRDDELMRDPPAGEHHLGRFAGYTAARRVRRVLLACLACLAVGTVFAWYQWARRGQQPATLRQFELPAGTDASERPRVFTWSEGKARLGLSREPPGVDTVELPDRTLKLKDGSDMAQFKVVVENGKTTAIEPVSGEIVEVLHPGAAALLKP</sequence>
<accession>A0ABY7H4E5</accession>
<evidence type="ECO:0000256" key="1">
    <source>
        <dbReference type="SAM" id="MobiDB-lite"/>
    </source>
</evidence>
<name>A0ABY7H4E5_9BACT</name>
<evidence type="ECO:0000313" key="4">
    <source>
        <dbReference type="Proteomes" id="UP001164459"/>
    </source>
</evidence>
<reference evidence="3" key="1">
    <citation type="submission" date="2022-11" db="EMBL/GenBank/DDBJ databases">
        <title>Minimal conservation of predation-associated metabolite biosynthetic gene clusters underscores biosynthetic potential of Myxococcota including descriptions for ten novel species: Archangium lansinium sp. nov., Myxococcus landrumus sp. nov., Nannocystis bai.</title>
        <authorList>
            <person name="Ahearne A."/>
            <person name="Stevens C."/>
            <person name="Dowd S."/>
        </authorList>
    </citation>
    <scope>NUCLEOTIDE SEQUENCE</scope>
    <source>
        <strain evidence="3">Fl3</strain>
    </source>
</reference>
<keyword evidence="2" id="KW-0472">Membrane</keyword>
<feature type="compositionally biased region" description="Basic and acidic residues" evidence="1">
    <location>
        <begin position="27"/>
        <end position="40"/>
    </location>
</feature>
<keyword evidence="4" id="KW-1185">Reference proteome</keyword>
<organism evidence="3 4">
    <name type="scientific">Nannocystis punicea</name>
    <dbReference type="NCBI Taxonomy" id="2995304"/>
    <lineage>
        <taxon>Bacteria</taxon>
        <taxon>Pseudomonadati</taxon>
        <taxon>Myxococcota</taxon>
        <taxon>Polyangia</taxon>
        <taxon>Nannocystales</taxon>
        <taxon>Nannocystaceae</taxon>
        <taxon>Nannocystis</taxon>
    </lineage>
</organism>
<feature type="transmembrane region" description="Helical" evidence="2">
    <location>
        <begin position="58"/>
        <end position="77"/>
    </location>
</feature>
<dbReference type="RefSeq" id="WP_269036492.1">
    <property type="nucleotide sequence ID" value="NZ_CP114040.1"/>
</dbReference>
<dbReference type="Proteomes" id="UP001164459">
    <property type="component" value="Chromosome"/>
</dbReference>